<reference evidence="1 2" key="1">
    <citation type="submission" date="2015-01" db="EMBL/GenBank/DDBJ databases">
        <title>Evolution of Trichinella species and genotypes.</title>
        <authorList>
            <person name="Korhonen P.K."/>
            <person name="Edoardo P."/>
            <person name="Giuseppe L.R."/>
            <person name="Gasser R.B."/>
        </authorList>
    </citation>
    <scope>NUCLEOTIDE SEQUENCE [LARGE SCALE GENOMIC DNA]</scope>
    <source>
        <strain evidence="1">ISS37</strain>
    </source>
</reference>
<protein>
    <submittedName>
        <fullName evidence="1">Uncharacterized protein</fullName>
    </submittedName>
</protein>
<keyword evidence="2" id="KW-1185">Reference proteome</keyword>
<dbReference type="AlphaFoldDB" id="A0A0V0RUP2"/>
<comment type="caution">
    <text evidence="1">The sequence shown here is derived from an EMBL/GenBank/DDBJ whole genome shotgun (WGS) entry which is preliminary data.</text>
</comment>
<proteinExistence type="predicted"/>
<evidence type="ECO:0000313" key="1">
    <source>
        <dbReference type="EMBL" id="KRX18184.1"/>
    </source>
</evidence>
<name>A0A0V0RUP2_9BILA</name>
<gene>
    <name evidence="1" type="ORF">T07_127</name>
</gene>
<sequence>MEISCTLSEVAASIGTTELLSLGDRLFLRRLLLQAEEKCLEKAKPIAGCYLPLLLATRLSQSRALRKRVLLLTETADDFNRGVEKGHSLFSYQNFSASPMHLSTASLPISDLSFFSRYQRAQPAPEGTAGRRLGPLPSYHPPWSTCPTEYELSSEVVRARL</sequence>
<accession>A0A0V0RUP2</accession>
<organism evidence="1 2">
    <name type="scientific">Trichinella nelsoni</name>
    <dbReference type="NCBI Taxonomy" id="6336"/>
    <lineage>
        <taxon>Eukaryota</taxon>
        <taxon>Metazoa</taxon>
        <taxon>Ecdysozoa</taxon>
        <taxon>Nematoda</taxon>
        <taxon>Enoplea</taxon>
        <taxon>Dorylaimia</taxon>
        <taxon>Trichinellida</taxon>
        <taxon>Trichinellidae</taxon>
        <taxon>Trichinella</taxon>
    </lineage>
</organism>
<evidence type="ECO:0000313" key="2">
    <source>
        <dbReference type="Proteomes" id="UP000054630"/>
    </source>
</evidence>
<dbReference type="EMBL" id="JYDL01000076">
    <property type="protein sequence ID" value="KRX18184.1"/>
    <property type="molecule type" value="Genomic_DNA"/>
</dbReference>
<dbReference type="Proteomes" id="UP000054630">
    <property type="component" value="Unassembled WGS sequence"/>
</dbReference>